<organism evidence="3 4">
    <name type="scientific">Lophiotrema nucula</name>
    <dbReference type="NCBI Taxonomy" id="690887"/>
    <lineage>
        <taxon>Eukaryota</taxon>
        <taxon>Fungi</taxon>
        <taxon>Dikarya</taxon>
        <taxon>Ascomycota</taxon>
        <taxon>Pezizomycotina</taxon>
        <taxon>Dothideomycetes</taxon>
        <taxon>Pleosporomycetidae</taxon>
        <taxon>Pleosporales</taxon>
        <taxon>Lophiotremataceae</taxon>
        <taxon>Lophiotrema</taxon>
    </lineage>
</organism>
<evidence type="ECO:0000313" key="3">
    <source>
        <dbReference type="EMBL" id="KAF2112695.1"/>
    </source>
</evidence>
<keyword evidence="4" id="KW-1185">Reference proteome</keyword>
<name>A0A6A5YZW0_9PLEO</name>
<dbReference type="OrthoDB" id="3799697at2759"/>
<accession>A0A6A5YZW0</accession>
<protein>
    <submittedName>
        <fullName evidence="3">Uncharacterized protein</fullName>
    </submittedName>
</protein>
<sequence length="157" mass="17511">MELMGMQLSVFLMILLLGKSLPGNLSSAVMMLPSHTSWPQQQPLTPARPHENEPALNDTPVRLDIDTNCTRLESCPIPSLKAALPSHTPRRLTQKSLAEHNATVSVNTYEDEDYIKINRLEKAASELGFSLPKRCFEREANDLRGWVGTHRGASHQV</sequence>
<feature type="signal peptide" evidence="2">
    <location>
        <begin position="1"/>
        <end position="20"/>
    </location>
</feature>
<gene>
    <name evidence="3" type="ORF">BDV96DRAFT_156177</name>
</gene>
<evidence type="ECO:0000256" key="1">
    <source>
        <dbReference type="SAM" id="MobiDB-lite"/>
    </source>
</evidence>
<keyword evidence="2" id="KW-0732">Signal</keyword>
<feature type="chain" id="PRO_5025502721" evidence="2">
    <location>
        <begin position="21"/>
        <end position="157"/>
    </location>
</feature>
<dbReference type="EMBL" id="ML977330">
    <property type="protein sequence ID" value="KAF2112695.1"/>
    <property type="molecule type" value="Genomic_DNA"/>
</dbReference>
<dbReference type="AlphaFoldDB" id="A0A6A5YZW0"/>
<evidence type="ECO:0000313" key="4">
    <source>
        <dbReference type="Proteomes" id="UP000799770"/>
    </source>
</evidence>
<proteinExistence type="predicted"/>
<evidence type="ECO:0000256" key="2">
    <source>
        <dbReference type="SAM" id="SignalP"/>
    </source>
</evidence>
<reference evidence="3" key="1">
    <citation type="journal article" date="2020" name="Stud. Mycol.">
        <title>101 Dothideomycetes genomes: a test case for predicting lifestyles and emergence of pathogens.</title>
        <authorList>
            <person name="Haridas S."/>
            <person name="Albert R."/>
            <person name="Binder M."/>
            <person name="Bloem J."/>
            <person name="Labutti K."/>
            <person name="Salamov A."/>
            <person name="Andreopoulos B."/>
            <person name="Baker S."/>
            <person name="Barry K."/>
            <person name="Bills G."/>
            <person name="Bluhm B."/>
            <person name="Cannon C."/>
            <person name="Castanera R."/>
            <person name="Culley D."/>
            <person name="Daum C."/>
            <person name="Ezra D."/>
            <person name="Gonzalez J."/>
            <person name="Henrissat B."/>
            <person name="Kuo A."/>
            <person name="Liang C."/>
            <person name="Lipzen A."/>
            <person name="Lutzoni F."/>
            <person name="Magnuson J."/>
            <person name="Mondo S."/>
            <person name="Nolan M."/>
            <person name="Ohm R."/>
            <person name="Pangilinan J."/>
            <person name="Park H.-J."/>
            <person name="Ramirez L."/>
            <person name="Alfaro M."/>
            <person name="Sun H."/>
            <person name="Tritt A."/>
            <person name="Yoshinaga Y."/>
            <person name="Zwiers L.-H."/>
            <person name="Turgeon B."/>
            <person name="Goodwin S."/>
            <person name="Spatafora J."/>
            <person name="Crous P."/>
            <person name="Grigoriev I."/>
        </authorList>
    </citation>
    <scope>NUCLEOTIDE SEQUENCE</scope>
    <source>
        <strain evidence="3">CBS 627.86</strain>
    </source>
</reference>
<feature type="region of interest" description="Disordered" evidence="1">
    <location>
        <begin position="36"/>
        <end position="61"/>
    </location>
</feature>
<dbReference type="Proteomes" id="UP000799770">
    <property type="component" value="Unassembled WGS sequence"/>
</dbReference>